<dbReference type="Proteomes" id="UP000004358">
    <property type="component" value="Unassembled WGS sequence"/>
</dbReference>
<dbReference type="AlphaFoldDB" id="A3ZUB5"/>
<reference evidence="1 2" key="1">
    <citation type="submission" date="2006-02" db="EMBL/GenBank/DDBJ databases">
        <authorList>
            <person name="Amann R."/>
            <person name="Ferriera S."/>
            <person name="Johnson J."/>
            <person name="Kravitz S."/>
            <person name="Halpern A."/>
            <person name="Remington K."/>
            <person name="Beeson K."/>
            <person name="Tran B."/>
            <person name="Rogers Y.-H."/>
            <person name="Friedman R."/>
            <person name="Venter J.C."/>
        </authorList>
    </citation>
    <scope>NUCLEOTIDE SEQUENCE [LARGE SCALE GENOMIC DNA]</scope>
    <source>
        <strain evidence="1 2">DSM 3645</strain>
    </source>
</reference>
<sequence>MLKINAIAAAVNLLASIGDALPKKK</sequence>
<evidence type="ECO:0000313" key="1">
    <source>
        <dbReference type="EMBL" id="EAQ79818.1"/>
    </source>
</evidence>
<protein>
    <submittedName>
        <fullName evidence="1">Uncharacterized protein</fullName>
    </submittedName>
</protein>
<dbReference type="EMBL" id="AANZ01000012">
    <property type="protein sequence ID" value="EAQ79818.1"/>
    <property type="molecule type" value="Genomic_DNA"/>
</dbReference>
<dbReference type="STRING" id="314230.DSM3645_21799"/>
<organism evidence="1 2">
    <name type="scientific">Blastopirellula marina DSM 3645</name>
    <dbReference type="NCBI Taxonomy" id="314230"/>
    <lineage>
        <taxon>Bacteria</taxon>
        <taxon>Pseudomonadati</taxon>
        <taxon>Planctomycetota</taxon>
        <taxon>Planctomycetia</taxon>
        <taxon>Pirellulales</taxon>
        <taxon>Pirellulaceae</taxon>
        <taxon>Blastopirellula</taxon>
    </lineage>
</organism>
<name>A3ZUB5_9BACT</name>
<accession>A3ZUB5</accession>
<comment type="caution">
    <text evidence="1">The sequence shown here is derived from an EMBL/GenBank/DDBJ whole genome shotgun (WGS) entry which is preliminary data.</text>
</comment>
<proteinExistence type="predicted"/>
<dbReference type="HOGENOM" id="CLU_3418751_0_0_0"/>
<gene>
    <name evidence="1" type="ORF">DSM3645_21799</name>
</gene>
<evidence type="ECO:0000313" key="2">
    <source>
        <dbReference type="Proteomes" id="UP000004358"/>
    </source>
</evidence>